<name>A0ABV7WEA5_9MICO</name>
<protein>
    <submittedName>
        <fullName evidence="1">Winged helix-turn-helix domain-containing protein</fullName>
    </submittedName>
</protein>
<evidence type="ECO:0000313" key="1">
    <source>
        <dbReference type="EMBL" id="MFC3687797.1"/>
    </source>
</evidence>
<comment type="caution">
    <text evidence="1">The sequence shown here is derived from an EMBL/GenBank/DDBJ whole genome shotgun (WGS) entry which is preliminary data.</text>
</comment>
<dbReference type="InterPro" id="IPR009351">
    <property type="entry name" value="AlkZ-like"/>
</dbReference>
<evidence type="ECO:0000313" key="2">
    <source>
        <dbReference type="Proteomes" id="UP001595685"/>
    </source>
</evidence>
<dbReference type="RefSeq" id="WP_376983851.1">
    <property type="nucleotide sequence ID" value="NZ_JBHRWW010000003.1"/>
</dbReference>
<accession>A0ABV7WEA5</accession>
<dbReference type="EMBL" id="JBHRWW010000003">
    <property type="protein sequence ID" value="MFC3687797.1"/>
    <property type="molecule type" value="Genomic_DNA"/>
</dbReference>
<proteinExistence type="predicted"/>
<organism evidence="1 2">
    <name type="scientific">Aquipuribacter hungaricus</name>
    <dbReference type="NCBI Taxonomy" id="545624"/>
    <lineage>
        <taxon>Bacteria</taxon>
        <taxon>Bacillati</taxon>
        <taxon>Actinomycetota</taxon>
        <taxon>Actinomycetes</taxon>
        <taxon>Micrococcales</taxon>
        <taxon>Intrasporangiaceae</taxon>
        <taxon>Aquipuribacter</taxon>
    </lineage>
</organism>
<gene>
    <name evidence="1" type="ORF">ACFOLH_05510</name>
</gene>
<keyword evidence="2" id="KW-1185">Reference proteome</keyword>
<sequence>MATRTSMSADQAVRTALAAQQLSLPRPGAATDRGHVRRLVERIGALQIDSVNVVARAHLLPVRSRLGGYDRDVLAAATSLGPGRRPVAWEYWGHEASYVGAEALSALRWRMHGAEEGAWGGMVEVARRRPELLVAVEEAVADGPLTGRQLQALLEPTVQRRTGSWGWNWSDVKRAVEFAFWSGRVASAGRTEQFERRYALPQRVWPAQVLATPPPTAEEAADVLVDVAGRALGVATGDDLRDHFRLPLELARGAVARAAEAGRLLPVLVRGWGPGGTPLPAWRHATATVPRALPDRPGTLLAPFDPLVWHRPRTERLFGFRYRLEIYVPAARRVHGYYVLPFLHRGRLVARVDLKADRARRVLLVRSAWGEPHHDGDDVLALALELADLGAWLGCEQVEVEPAGDLSAALAQAVGTAARG</sequence>
<dbReference type="Proteomes" id="UP001595685">
    <property type="component" value="Unassembled WGS sequence"/>
</dbReference>
<dbReference type="PANTHER" id="PTHR30528">
    <property type="entry name" value="CYTOPLASMIC PROTEIN"/>
    <property type="match status" value="1"/>
</dbReference>
<dbReference type="Pfam" id="PF06224">
    <property type="entry name" value="AlkZ-like"/>
    <property type="match status" value="1"/>
</dbReference>
<dbReference type="PANTHER" id="PTHR30528:SF0">
    <property type="entry name" value="CYTOPLASMIC PROTEIN"/>
    <property type="match status" value="1"/>
</dbReference>
<reference evidence="2" key="1">
    <citation type="journal article" date="2019" name="Int. J. Syst. Evol. Microbiol.">
        <title>The Global Catalogue of Microorganisms (GCM) 10K type strain sequencing project: providing services to taxonomists for standard genome sequencing and annotation.</title>
        <authorList>
            <consortium name="The Broad Institute Genomics Platform"/>
            <consortium name="The Broad Institute Genome Sequencing Center for Infectious Disease"/>
            <person name="Wu L."/>
            <person name="Ma J."/>
        </authorList>
    </citation>
    <scope>NUCLEOTIDE SEQUENCE [LARGE SCALE GENOMIC DNA]</scope>
    <source>
        <strain evidence="2">NCAIM B.02333</strain>
    </source>
</reference>